<name>D7A318_ANCN5</name>
<evidence type="ECO:0000259" key="5">
    <source>
        <dbReference type="Pfam" id="PF07992"/>
    </source>
</evidence>
<dbReference type="AlphaFoldDB" id="D7A318"/>
<dbReference type="STRING" id="639283.Snov_0403"/>
<proteinExistence type="inferred from homology"/>
<feature type="domain" description="NADH-rubredoxin oxidoreductase C-terminal" evidence="6">
    <location>
        <begin position="322"/>
        <end position="393"/>
    </location>
</feature>
<dbReference type="GO" id="GO:0016491">
    <property type="term" value="F:oxidoreductase activity"/>
    <property type="evidence" value="ECO:0007669"/>
    <property type="project" value="InterPro"/>
</dbReference>
<dbReference type="PRINTS" id="PR00368">
    <property type="entry name" value="FADPNR"/>
</dbReference>
<dbReference type="Proteomes" id="UP000006633">
    <property type="component" value="Chromosome"/>
</dbReference>
<accession>D7A318</accession>
<protein>
    <submittedName>
        <fullName evidence="7">FAD-dependent pyridine nucleotide-disulfide oxidoreductase</fullName>
    </submittedName>
</protein>
<keyword evidence="3" id="KW-0285">Flavoprotein</keyword>
<dbReference type="PANTHER" id="PTHR43429:SF3">
    <property type="entry name" value="NITRITE REDUCTASE [NAD(P)H]"/>
    <property type="match status" value="1"/>
</dbReference>
<dbReference type="Gene3D" id="3.50.50.60">
    <property type="entry name" value="FAD/NAD(P)-binding domain"/>
    <property type="match status" value="2"/>
</dbReference>
<gene>
    <name evidence="7" type="ordered locus">Snov_0403</name>
</gene>
<dbReference type="EMBL" id="CP002026">
    <property type="protein sequence ID" value="ADH87736.1"/>
    <property type="molecule type" value="Genomic_DNA"/>
</dbReference>
<feature type="domain" description="FAD/NAD(P)-binding" evidence="5">
    <location>
        <begin position="11"/>
        <end position="302"/>
    </location>
</feature>
<evidence type="ECO:0000313" key="7">
    <source>
        <dbReference type="EMBL" id="ADH87736.1"/>
    </source>
</evidence>
<evidence type="ECO:0000256" key="1">
    <source>
        <dbReference type="ARBA" id="ARBA00001974"/>
    </source>
</evidence>
<dbReference type="SUPFAM" id="SSF51905">
    <property type="entry name" value="FAD/NAD(P)-binding domain"/>
    <property type="match status" value="2"/>
</dbReference>
<reference evidence="7 8" key="1">
    <citation type="journal article" date="2012" name="Stand. Genomic Sci.">
        <title>Complete genome sequence of the facultatively chemolithoautotrophic and methylotrophic alpha Proteobacterium Starkeya novella type strain (ATCC 8093(T)).</title>
        <authorList>
            <person name="Kappler U."/>
            <person name="Davenport K."/>
            <person name="Beatson S."/>
            <person name="Lucas S."/>
            <person name="Lapidus A."/>
            <person name="Copeland A."/>
            <person name="Berry K.W."/>
            <person name="Glavina Del Rio T."/>
            <person name="Hammon N."/>
            <person name="Dalin E."/>
            <person name="Tice H."/>
            <person name="Pitluck S."/>
            <person name="Richardson P."/>
            <person name="Bruce D."/>
            <person name="Goodwin L.A."/>
            <person name="Han C."/>
            <person name="Tapia R."/>
            <person name="Detter J.C."/>
            <person name="Chang Y.J."/>
            <person name="Jeffries C.D."/>
            <person name="Land M."/>
            <person name="Hauser L."/>
            <person name="Kyrpides N.C."/>
            <person name="Goker M."/>
            <person name="Ivanova N."/>
            <person name="Klenk H.P."/>
            <person name="Woyke T."/>
        </authorList>
    </citation>
    <scope>NUCLEOTIDE SEQUENCE [LARGE SCALE GENOMIC DNA]</scope>
    <source>
        <strain evidence="8">ATCC 8093 / DSM 506 / JCM 20403 / CCM 1077 / IAM 12100 / NBRC 12443 / NCIMB 10456</strain>
    </source>
</reference>
<sequence>MNPAIRLPRERLLIIGNGMAAAKLCEELDSAAHGRFDVTVVGAEPHLAYNRVLLSCLLAGEIGAPDIELHSAAWWRAKGVTVRTGCPVAAIDIEARHAVLADGTVLGWDKLVFATGSQAIRLPVPGMELPGVMTFRDRADVEAILASASPGRRAVVIGGGLLGLEAATGLAGAGIETAVIHLADRLMERQLDARAAGLLKRAVEARGIAVHLNASTQCIEGTDRVEALRLADGRCLPADLVIVACGVRANAELARAAGIACQRGVLVDDGLATDMPGVYALGECAEHRGQVYGLVEPAYEQARVLAARLAGGSARYEGSVTATNLKVSGVKVFSAGDFMGGADTQDIVLFDARAEHYRRLVLRPDAAGTRLVGAVLFGDTADGLYYLDLIRSGRDISAERADIAFGRPDLPLPNLAREAA</sequence>
<evidence type="ECO:0000256" key="4">
    <source>
        <dbReference type="ARBA" id="ARBA00022827"/>
    </source>
</evidence>
<dbReference type="OrthoDB" id="9768666at2"/>
<dbReference type="eggNOG" id="COG1251">
    <property type="taxonomic scope" value="Bacteria"/>
</dbReference>
<dbReference type="KEGG" id="sno:Snov_0403"/>
<dbReference type="Gene3D" id="3.30.390.30">
    <property type="match status" value="1"/>
</dbReference>
<keyword evidence="4" id="KW-0274">FAD</keyword>
<dbReference type="PANTHER" id="PTHR43429">
    <property type="entry name" value="PYRIDINE NUCLEOTIDE-DISULFIDE OXIDOREDUCTASE DOMAIN-CONTAINING"/>
    <property type="match status" value="1"/>
</dbReference>
<dbReference type="RefSeq" id="WP_013165241.1">
    <property type="nucleotide sequence ID" value="NC_014217.1"/>
</dbReference>
<dbReference type="InterPro" id="IPR036188">
    <property type="entry name" value="FAD/NAD-bd_sf"/>
</dbReference>
<dbReference type="InterPro" id="IPR023753">
    <property type="entry name" value="FAD/NAD-binding_dom"/>
</dbReference>
<dbReference type="Pfam" id="PF18267">
    <property type="entry name" value="Rubredoxin_C"/>
    <property type="match status" value="1"/>
</dbReference>
<dbReference type="InterPro" id="IPR050260">
    <property type="entry name" value="FAD-bd_OxRdtase"/>
</dbReference>
<evidence type="ECO:0000313" key="8">
    <source>
        <dbReference type="Proteomes" id="UP000006633"/>
    </source>
</evidence>
<evidence type="ECO:0000256" key="3">
    <source>
        <dbReference type="ARBA" id="ARBA00022630"/>
    </source>
</evidence>
<organism evidence="7 8">
    <name type="scientific">Ancylobacter novellus (strain ATCC 8093 / DSM 506 / JCM 20403 / CCM 1077 / IAM 12100 / NBRC 12443 / NCIMB 10456)</name>
    <name type="common">Starkeya novella</name>
    <dbReference type="NCBI Taxonomy" id="639283"/>
    <lineage>
        <taxon>Bacteria</taxon>
        <taxon>Pseudomonadati</taxon>
        <taxon>Pseudomonadota</taxon>
        <taxon>Alphaproteobacteria</taxon>
        <taxon>Hyphomicrobiales</taxon>
        <taxon>Xanthobacteraceae</taxon>
        <taxon>Ancylobacter</taxon>
    </lineage>
</organism>
<dbReference type="HOGENOM" id="CLU_003291_4_4_5"/>
<evidence type="ECO:0000256" key="2">
    <source>
        <dbReference type="ARBA" id="ARBA00006442"/>
    </source>
</evidence>
<evidence type="ECO:0000259" key="6">
    <source>
        <dbReference type="Pfam" id="PF18267"/>
    </source>
</evidence>
<dbReference type="InterPro" id="IPR016156">
    <property type="entry name" value="FAD/NAD-linked_Rdtase_dimer_sf"/>
</dbReference>
<dbReference type="Pfam" id="PF07992">
    <property type="entry name" value="Pyr_redox_2"/>
    <property type="match status" value="1"/>
</dbReference>
<keyword evidence="8" id="KW-1185">Reference proteome</keyword>
<comment type="similarity">
    <text evidence="2">Belongs to the FAD-dependent oxidoreductase family.</text>
</comment>
<dbReference type="PRINTS" id="PR00411">
    <property type="entry name" value="PNDRDTASEI"/>
</dbReference>
<dbReference type="InterPro" id="IPR041575">
    <property type="entry name" value="Rubredoxin_C"/>
</dbReference>
<comment type="cofactor">
    <cofactor evidence="1">
        <name>FAD</name>
        <dbReference type="ChEBI" id="CHEBI:57692"/>
    </cofactor>
</comment>